<evidence type="ECO:0000313" key="2">
    <source>
        <dbReference type="Proteomes" id="UP001066276"/>
    </source>
</evidence>
<protein>
    <submittedName>
        <fullName evidence="1">Uncharacterized protein</fullName>
    </submittedName>
</protein>
<organism evidence="1 2">
    <name type="scientific">Pleurodeles waltl</name>
    <name type="common">Iberian ribbed newt</name>
    <dbReference type="NCBI Taxonomy" id="8319"/>
    <lineage>
        <taxon>Eukaryota</taxon>
        <taxon>Metazoa</taxon>
        <taxon>Chordata</taxon>
        <taxon>Craniata</taxon>
        <taxon>Vertebrata</taxon>
        <taxon>Euteleostomi</taxon>
        <taxon>Amphibia</taxon>
        <taxon>Batrachia</taxon>
        <taxon>Caudata</taxon>
        <taxon>Salamandroidea</taxon>
        <taxon>Salamandridae</taxon>
        <taxon>Pleurodelinae</taxon>
        <taxon>Pleurodeles</taxon>
    </lineage>
</organism>
<dbReference type="EMBL" id="JANPWB010000006">
    <property type="protein sequence ID" value="KAJ1182127.1"/>
    <property type="molecule type" value="Genomic_DNA"/>
</dbReference>
<reference evidence="1" key="1">
    <citation type="journal article" date="2022" name="bioRxiv">
        <title>Sequencing and chromosome-scale assembly of the giantPleurodeles waltlgenome.</title>
        <authorList>
            <person name="Brown T."/>
            <person name="Elewa A."/>
            <person name="Iarovenko S."/>
            <person name="Subramanian E."/>
            <person name="Araus A.J."/>
            <person name="Petzold A."/>
            <person name="Susuki M."/>
            <person name="Suzuki K.-i.T."/>
            <person name="Hayashi T."/>
            <person name="Toyoda A."/>
            <person name="Oliveira C."/>
            <person name="Osipova E."/>
            <person name="Leigh N.D."/>
            <person name="Simon A."/>
            <person name="Yun M.H."/>
        </authorList>
    </citation>
    <scope>NUCLEOTIDE SEQUENCE</scope>
    <source>
        <strain evidence="1">20211129_DDA</strain>
        <tissue evidence="1">Liver</tissue>
    </source>
</reference>
<name>A0AAV7TZP3_PLEWA</name>
<accession>A0AAV7TZP3</accession>
<proteinExistence type="predicted"/>
<evidence type="ECO:0000313" key="1">
    <source>
        <dbReference type="EMBL" id="KAJ1182127.1"/>
    </source>
</evidence>
<comment type="caution">
    <text evidence="1">The sequence shown here is derived from an EMBL/GenBank/DDBJ whole genome shotgun (WGS) entry which is preliminary data.</text>
</comment>
<dbReference type="Proteomes" id="UP001066276">
    <property type="component" value="Chromosome 3_2"/>
</dbReference>
<dbReference type="AlphaFoldDB" id="A0AAV7TZP3"/>
<sequence>MTAERTISLNQGPRVGLESDLRETEYSLATAQQTHPDTVESHETELQIGHRITEILNRLGKLNSHEYRQLLHREGDRLGRLLAWLLRRERLLHLIFSLKRADATRVTTKSGILLTEHLKAVNTKGGNAQIPEIQWYLATLDLPRLSKVQQESLDDGLQLEDLREEIGELARYKTPGPDSCQWNITRPMGIN</sequence>
<gene>
    <name evidence="1" type="ORF">NDU88_007322</name>
</gene>
<keyword evidence="2" id="KW-1185">Reference proteome</keyword>